<organism evidence="1 2">
    <name type="scientific">Candidatus Argoarchaeum ethanivorans</name>
    <dbReference type="NCBI Taxonomy" id="2608793"/>
    <lineage>
        <taxon>Archaea</taxon>
        <taxon>Methanobacteriati</taxon>
        <taxon>Methanobacteriota</taxon>
        <taxon>Stenosarchaea group</taxon>
        <taxon>Methanomicrobia</taxon>
        <taxon>Methanosarcinales</taxon>
        <taxon>Methanosarcinales incertae sedis</taxon>
        <taxon>GOM Arc I cluster</taxon>
        <taxon>Candidatus Argoarchaeum</taxon>
    </lineage>
</organism>
<dbReference type="AlphaFoldDB" id="A0A812A0D8"/>
<gene>
    <name evidence="1" type="ORF">DNFNHJIP_00403</name>
</gene>
<dbReference type="Proteomes" id="UP000614580">
    <property type="component" value="Unassembled WGS sequence"/>
</dbReference>
<reference evidence="1" key="1">
    <citation type="submission" date="2020-12" db="EMBL/GenBank/DDBJ databases">
        <authorList>
            <person name="Hahn C.J."/>
            <person name="Laso-Perez R."/>
            <person name="Vulcano F."/>
            <person name="Vaziourakis K.-M."/>
            <person name="Stokke R."/>
            <person name="Steen I.H."/>
            <person name="Teske A."/>
            <person name="Boetius A."/>
            <person name="Liebeke M."/>
            <person name="Amann R."/>
            <person name="Knittel K."/>
        </authorList>
    </citation>
    <scope>NUCLEOTIDE SEQUENCE</scope>
    <source>
        <strain evidence="1">Gfbio:c6db26ca-90af-429b-aeed-0e3e8aed0b5e:GoM-Arc1_AMV-AAA_792_C10</strain>
    </source>
</reference>
<protein>
    <submittedName>
        <fullName evidence="1">Uncharacterized protein</fullName>
    </submittedName>
</protein>
<comment type="caution">
    <text evidence="1">The sequence shown here is derived from an EMBL/GenBank/DDBJ whole genome shotgun (WGS) entry which is preliminary data.</text>
</comment>
<dbReference type="EMBL" id="CAJHZY010000039">
    <property type="protein sequence ID" value="CAD7766998.1"/>
    <property type="molecule type" value="Genomic_DNA"/>
</dbReference>
<accession>A0A812A0D8</accession>
<sequence length="40" mass="4596">MNVVQLHNFVVQSHTCKAALCRKTLDYESTTKLRFVENNG</sequence>
<proteinExistence type="predicted"/>
<name>A0A812A0D8_9EURY</name>
<evidence type="ECO:0000313" key="1">
    <source>
        <dbReference type="EMBL" id="CAD7766998.1"/>
    </source>
</evidence>
<evidence type="ECO:0000313" key="2">
    <source>
        <dbReference type="Proteomes" id="UP000614580"/>
    </source>
</evidence>